<organism evidence="1 2">
    <name type="scientific">Candidatus Methanoperedens nitratireducens</name>
    <dbReference type="NCBI Taxonomy" id="1392998"/>
    <lineage>
        <taxon>Archaea</taxon>
        <taxon>Methanobacteriati</taxon>
        <taxon>Methanobacteriota</taxon>
        <taxon>Stenosarchaea group</taxon>
        <taxon>Methanomicrobia</taxon>
        <taxon>Methanosarcinales</taxon>
        <taxon>ANME-2 cluster</taxon>
        <taxon>Candidatus Methanoperedentaceae</taxon>
        <taxon>Candidatus Methanoperedens</taxon>
    </lineage>
</organism>
<dbReference type="Proteomes" id="UP000218615">
    <property type="component" value="Unassembled WGS sequence"/>
</dbReference>
<gene>
    <name evidence="1" type="ORF">MNV_760005</name>
</gene>
<proteinExistence type="predicted"/>
<evidence type="ECO:0000313" key="1">
    <source>
        <dbReference type="EMBL" id="SNQ62519.1"/>
    </source>
</evidence>
<keyword evidence="2" id="KW-1185">Reference proteome</keyword>
<dbReference type="AlphaFoldDB" id="A0A284VTI5"/>
<evidence type="ECO:0000313" key="2">
    <source>
        <dbReference type="Proteomes" id="UP000218615"/>
    </source>
</evidence>
<protein>
    <submittedName>
        <fullName evidence="1">Uncharacterized protein</fullName>
    </submittedName>
</protein>
<name>A0A284VTI5_9EURY</name>
<dbReference type="EMBL" id="FZMP01000225">
    <property type="protein sequence ID" value="SNQ62519.1"/>
    <property type="molecule type" value="Genomic_DNA"/>
</dbReference>
<reference evidence="2" key="1">
    <citation type="submission" date="2017-06" db="EMBL/GenBank/DDBJ databases">
        <authorList>
            <person name="Cremers G."/>
        </authorList>
    </citation>
    <scope>NUCLEOTIDE SEQUENCE [LARGE SCALE GENOMIC DNA]</scope>
</reference>
<sequence length="50" mass="5810">MDRCDLLFRLSNKINKIDAKYNKNPIYFVLIAKPRKTPEIIADFISVGLL</sequence>
<accession>A0A284VTI5</accession>